<keyword evidence="2" id="KW-0238">DNA-binding</keyword>
<dbReference type="GO" id="GO:0003700">
    <property type="term" value="F:DNA-binding transcription factor activity"/>
    <property type="evidence" value="ECO:0007669"/>
    <property type="project" value="InterPro"/>
</dbReference>
<keyword evidence="3" id="KW-0804">Transcription</keyword>
<protein>
    <submittedName>
        <fullName evidence="5">GntR family transcriptional regulator</fullName>
    </submittedName>
</protein>
<evidence type="ECO:0000313" key="5">
    <source>
        <dbReference type="EMBL" id="TJZ97863.1"/>
    </source>
</evidence>
<dbReference type="Gene3D" id="1.10.10.10">
    <property type="entry name" value="Winged helix-like DNA-binding domain superfamily/Winged helix DNA-binding domain"/>
    <property type="match status" value="1"/>
</dbReference>
<dbReference type="InterPro" id="IPR036390">
    <property type="entry name" value="WH_DNA-bd_sf"/>
</dbReference>
<reference evidence="5 6" key="1">
    <citation type="submission" date="2019-04" db="EMBL/GenBank/DDBJ databases">
        <title>Streptomyces oryziradicis sp. nov., a novel actinomycete isolated from rhizosphere soil of rice (Oryza sativa L.).</title>
        <authorList>
            <person name="Li C."/>
        </authorList>
    </citation>
    <scope>NUCLEOTIDE SEQUENCE [LARGE SCALE GENOMIC DNA]</scope>
    <source>
        <strain evidence="5 6">NEAU-C40</strain>
    </source>
</reference>
<dbReference type="SUPFAM" id="SSF48008">
    <property type="entry name" value="GntR ligand-binding domain-like"/>
    <property type="match status" value="1"/>
</dbReference>
<sequence>MTTMRERAADQAYGHLRRDIVSGVLTAGMRLGEAELANRYGFSRTPIRESLRRLEAEGLVEILPRRGARVVDWSSVDVEAIYEIRALVEGYAARRAATRIATAEIERLSRLCDEMEDLTGQRRPGDAELVRRVAELNMDLHGSVATHAGQHQVSAMRNIIVVMPLLLRELNTFTASDLARSNMHHRELLAAFEARDPDWAAALMNSHIQAAKARLLQDFMSRKNSH</sequence>
<dbReference type="RefSeq" id="WP_136730494.1">
    <property type="nucleotide sequence ID" value="NZ_SUMC01000138.1"/>
</dbReference>
<dbReference type="GO" id="GO:0043565">
    <property type="term" value="F:sequence-specific DNA binding"/>
    <property type="evidence" value="ECO:0007669"/>
    <property type="project" value="InterPro"/>
</dbReference>
<dbReference type="SUPFAM" id="SSF46785">
    <property type="entry name" value="Winged helix' DNA-binding domain"/>
    <property type="match status" value="1"/>
</dbReference>
<proteinExistence type="predicted"/>
<dbReference type="OrthoDB" id="8664638at2"/>
<evidence type="ECO:0000313" key="6">
    <source>
        <dbReference type="Proteomes" id="UP000305778"/>
    </source>
</evidence>
<dbReference type="InterPro" id="IPR000485">
    <property type="entry name" value="AsnC-type_HTH_dom"/>
</dbReference>
<dbReference type="InterPro" id="IPR036388">
    <property type="entry name" value="WH-like_DNA-bd_sf"/>
</dbReference>
<dbReference type="EMBL" id="SUMC01000138">
    <property type="protein sequence ID" value="TJZ97863.1"/>
    <property type="molecule type" value="Genomic_DNA"/>
</dbReference>
<evidence type="ECO:0000256" key="2">
    <source>
        <dbReference type="ARBA" id="ARBA00023125"/>
    </source>
</evidence>
<accession>A0A4U0RPK1</accession>
<dbReference type="Pfam" id="PF07729">
    <property type="entry name" value="FCD"/>
    <property type="match status" value="1"/>
</dbReference>
<feature type="domain" description="HTH gntR-type" evidence="4">
    <location>
        <begin position="6"/>
        <end position="73"/>
    </location>
</feature>
<keyword evidence="1" id="KW-0805">Transcription regulation</keyword>
<evidence type="ECO:0000256" key="3">
    <source>
        <dbReference type="ARBA" id="ARBA00023163"/>
    </source>
</evidence>
<dbReference type="InterPro" id="IPR011711">
    <property type="entry name" value="GntR_C"/>
</dbReference>
<dbReference type="PANTHER" id="PTHR43537:SF24">
    <property type="entry name" value="GLUCONATE OPERON TRANSCRIPTIONAL REPRESSOR"/>
    <property type="match status" value="1"/>
</dbReference>
<dbReference type="SMART" id="SM00895">
    <property type="entry name" value="FCD"/>
    <property type="match status" value="1"/>
</dbReference>
<dbReference type="InterPro" id="IPR008920">
    <property type="entry name" value="TF_FadR/GntR_C"/>
</dbReference>
<comment type="caution">
    <text evidence="5">The sequence shown here is derived from an EMBL/GenBank/DDBJ whole genome shotgun (WGS) entry which is preliminary data.</text>
</comment>
<dbReference type="Pfam" id="PF00392">
    <property type="entry name" value="GntR"/>
    <property type="match status" value="1"/>
</dbReference>
<name>A0A4U0RPK1_9ACTN</name>
<dbReference type="PRINTS" id="PR00033">
    <property type="entry name" value="HTHASNC"/>
</dbReference>
<dbReference type="Gene3D" id="1.20.120.530">
    <property type="entry name" value="GntR ligand-binding domain-like"/>
    <property type="match status" value="1"/>
</dbReference>
<gene>
    <name evidence="5" type="ORF">FCI23_49160</name>
</gene>
<dbReference type="CDD" id="cd07377">
    <property type="entry name" value="WHTH_GntR"/>
    <property type="match status" value="1"/>
</dbReference>
<keyword evidence="6" id="KW-1185">Reference proteome</keyword>
<evidence type="ECO:0000256" key="1">
    <source>
        <dbReference type="ARBA" id="ARBA00023015"/>
    </source>
</evidence>
<dbReference type="PROSITE" id="PS50949">
    <property type="entry name" value="HTH_GNTR"/>
    <property type="match status" value="1"/>
</dbReference>
<dbReference type="Proteomes" id="UP000305778">
    <property type="component" value="Unassembled WGS sequence"/>
</dbReference>
<dbReference type="AlphaFoldDB" id="A0A4U0RPK1"/>
<evidence type="ECO:0000259" key="4">
    <source>
        <dbReference type="PROSITE" id="PS50949"/>
    </source>
</evidence>
<dbReference type="PANTHER" id="PTHR43537">
    <property type="entry name" value="TRANSCRIPTIONAL REGULATOR, GNTR FAMILY"/>
    <property type="match status" value="1"/>
</dbReference>
<organism evidence="5 6">
    <name type="scientific">Actinacidiphila oryziradicis</name>
    <dbReference type="NCBI Taxonomy" id="2571141"/>
    <lineage>
        <taxon>Bacteria</taxon>
        <taxon>Bacillati</taxon>
        <taxon>Actinomycetota</taxon>
        <taxon>Actinomycetes</taxon>
        <taxon>Kitasatosporales</taxon>
        <taxon>Streptomycetaceae</taxon>
        <taxon>Actinacidiphila</taxon>
    </lineage>
</organism>
<dbReference type="SMART" id="SM00345">
    <property type="entry name" value="HTH_GNTR"/>
    <property type="match status" value="1"/>
</dbReference>
<dbReference type="InterPro" id="IPR000524">
    <property type="entry name" value="Tscrpt_reg_HTH_GntR"/>
</dbReference>
<dbReference type="PRINTS" id="PR00035">
    <property type="entry name" value="HTHGNTR"/>
</dbReference>